<feature type="transmembrane region" description="Helical" evidence="7">
    <location>
        <begin position="461"/>
        <end position="480"/>
    </location>
</feature>
<proteinExistence type="predicted"/>
<evidence type="ECO:0000313" key="10">
    <source>
        <dbReference type="Proteomes" id="UP001329430"/>
    </source>
</evidence>
<protein>
    <recommendedName>
        <fullName evidence="8">Major facilitator superfamily (MFS) profile domain-containing protein</fullName>
    </recommendedName>
</protein>
<evidence type="ECO:0000256" key="6">
    <source>
        <dbReference type="ARBA" id="ARBA00023136"/>
    </source>
</evidence>
<feature type="transmembrane region" description="Helical" evidence="7">
    <location>
        <begin position="170"/>
        <end position="191"/>
    </location>
</feature>
<dbReference type="GO" id="GO:0015293">
    <property type="term" value="F:symporter activity"/>
    <property type="evidence" value="ECO:0007669"/>
    <property type="project" value="UniProtKB-KW"/>
</dbReference>
<dbReference type="Pfam" id="PF07690">
    <property type="entry name" value="MFS_1"/>
    <property type="match status" value="1"/>
</dbReference>
<dbReference type="InterPro" id="IPR011701">
    <property type="entry name" value="MFS"/>
</dbReference>
<evidence type="ECO:0000256" key="1">
    <source>
        <dbReference type="ARBA" id="ARBA00004141"/>
    </source>
</evidence>
<comment type="subcellular location">
    <subcellularLocation>
        <location evidence="1">Membrane</location>
        <topology evidence="1">Multi-pass membrane protein</topology>
    </subcellularLocation>
</comment>
<feature type="transmembrane region" description="Helical" evidence="7">
    <location>
        <begin position="372"/>
        <end position="405"/>
    </location>
</feature>
<dbReference type="PROSITE" id="PS50850">
    <property type="entry name" value="MFS"/>
    <property type="match status" value="1"/>
</dbReference>
<feature type="transmembrane region" description="Helical" evidence="7">
    <location>
        <begin position="203"/>
        <end position="222"/>
    </location>
</feature>
<keyword evidence="5 7" id="KW-1133">Transmembrane helix</keyword>
<keyword evidence="6 7" id="KW-0472">Membrane</keyword>
<keyword evidence="2" id="KW-0813">Transport</keyword>
<gene>
    <name evidence="9" type="ORF">RI129_012465</name>
</gene>
<evidence type="ECO:0000259" key="8">
    <source>
        <dbReference type="PROSITE" id="PS50850"/>
    </source>
</evidence>
<evidence type="ECO:0000256" key="3">
    <source>
        <dbReference type="ARBA" id="ARBA00022692"/>
    </source>
</evidence>
<dbReference type="InterPro" id="IPR036259">
    <property type="entry name" value="MFS_trans_sf"/>
</dbReference>
<dbReference type="GO" id="GO:0016020">
    <property type="term" value="C:membrane"/>
    <property type="evidence" value="ECO:0007669"/>
    <property type="project" value="UniProtKB-SubCell"/>
</dbReference>
<evidence type="ECO:0000313" key="9">
    <source>
        <dbReference type="EMBL" id="KAK5638170.1"/>
    </source>
</evidence>
<accession>A0AAN7UTC2</accession>
<dbReference type="SUPFAM" id="SSF103473">
    <property type="entry name" value="MFS general substrate transporter"/>
    <property type="match status" value="1"/>
</dbReference>
<comment type="caution">
    <text evidence="9">The sequence shown here is derived from an EMBL/GenBank/DDBJ whole genome shotgun (WGS) entry which is preliminary data.</text>
</comment>
<feature type="transmembrane region" description="Helical" evidence="7">
    <location>
        <begin position="228"/>
        <end position="249"/>
    </location>
</feature>
<keyword evidence="10" id="KW-1185">Reference proteome</keyword>
<sequence>MKMVENQIYNNEMTIPTANGHCLYRLRDKIPARFVLYLLSWSGFMVSFIIRSDINLTILAMVKDRQVSTATPNKTDENFCYTNIDKNIVNETETVLDYGGTLEWSPDAQSYIIASFYWMYVCAHIVGGAITQRFGTKRVFGFVQLTCALCGFCLPIAAETHYGFVIAIRSVQGFASGFVWPAMYSIVGIWIPTQERSRFLSSFQGSNFGTGISYALCGFLIANFGWTAVFYTSGSIGLIWCLMWYFLVFDSPEKHPRISREELDYIRKNTDSSYASRKKQKVPWTSIVCSLPMWAISITCFGRVWILYTFTIYGPQYMKHILGFSVEKNGLLSGAPFMLCYFSTVLFGYLADQIMNRKLLTKTTTRKLFTFIGQIGAGLLCILMAYIGCNIVAILILYFLAINILSAPFSGAMASIVDVAPNFSGVVVGFCQTIYMIAGVFSPLVAGYITRNGHTISAYQTTFNISAAVGMSTYLVYQFFGTSEIQEWNYRNDHEGMSNERDEMLQEKKKTIRIVSKQNGIGEEV</sequence>
<dbReference type="FunFam" id="1.20.1250.20:FF:000003">
    <property type="entry name" value="Solute carrier family 17 member 3"/>
    <property type="match status" value="1"/>
</dbReference>
<evidence type="ECO:0000256" key="2">
    <source>
        <dbReference type="ARBA" id="ARBA00022448"/>
    </source>
</evidence>
<feature type="transmembrane region" description="Helical" evidence="7">
    <location>
        <begin position="425"/>
        <end position="449"/>
    </location>
</feature>
<feature type="transmembrane region" description="Helical" evidence="7">
    <location>
        <begin position="34"/>
        <end position="51"/>
    </location>
</feature>
<keyword evidence="4" id="KW-0769">Symport</keyword>
<dbReference type="Proteomes" id="UP001329430">
    <property type="component" value="Chromosome 10"/>
</dbReference>
<dbReference type="InterPro" id="IPR020846">
    <property type="entry name" value="MFS_dom"/>
</dbReference>
<dbReference type="Gene3D" id="1.20.1250.20">
    <property type="entry name" value="MFS general substrate transporter like domains"/>
    <property type="match status" value="2"/>
</dbReference>
<dbReference type="PANTHER" id="PTHR11662:SF77">
    <property type="entry name" value="MAJOR FACILITATOR SUPERFAMILY TRANSPORTER 17, ISOFORM F"/>
    <property type="match status" value="1"/>
</dbReference>
<dbReference type="AlphaFoldDB" id="A0AAN7UTC2"/>
<evidence type="ECO:0000256" key="4">
    <source>
        <dbReference type="ARBA" id="ARBA00022847"/>
    </source>
</evidence>
<feature type="transmembrane region" description="Helical" evidence="7">
    <location>
        <begin position="108"/>
        <end position="127"/>
    </location>
</feature>
<reference evidence="9 10" key="1">
    <citation type="journal article" date="2024" name="Insects">
        <title>An Improved Chromosome-Level Genome Assembly of the Firefly Pyrocoelia pectoralis.</title>
        <authorList>
            <person name="Fu X."/>
            <person name="Meyer-Rochow V.B."/>
            <person name="Ballantyne L."/>
            <person name="Zhu X."/>
        </authorList>
    </citation>
    <scope>NUCLEOTIDE SEQUENCE [LARGE SCALE GENOMIC DNA]</scope>
    <source>
        <strain evidence="9">XCY_ONT2</strain>
    </source>
</reference>
<dbReference type="EMBL" id="JAVRBK010000010">
    <property type="protein sequence ID" value="KAK5638170.1"/>
    <property type="molecule type" value="Genomic_DNA"/>
</dbReference>
<feature type="domain" description="Major facilitator superfamily (MFS) profile" evidence="8">
    <location>
        <begin position="35"/>
        <end position="485"/>
    </location>
</feature>
<dbReference type="PANTHER" id="PTHR11662">
    <property type="entry name" value="SOLUTE CARRIER FAMILY 17"/>
    <property type="match status" value="1"/>
</dbReference>
<feature type="transmembrane region" description="Helical" evidence="7">
    <location>
        <begin position="139"/>
        <end position="158"/>
    </location>
</feature>
<feature type="transmembrane region" description="Helical" evidence="7">
    <location>
        <begin position="287"/>
        <end position="310"/>
    </location>
</feature>
<evidence type="ECO:0000256" key="7">
    <source>
        <dbReference type="SAM" id="Phobius"/>
    </source>
</evidence>
<keyword evidence="3 7" id="KW-0812">Transmembrane</keyword>
<dbReference type="CDD" id="cd17318">
    <property type="entry name" value="MFS_SLC17"/>
    <property type="match status" value="1"/>
</dbReference>
<feature type="transmembrane region" description="Helical" evidence="7">
    <location>
        <begin position="330"/>
        <end position="351"/>
    </location>
</feature>
<dbReference type="GO" id="GO:0006820">
    <property type="term" value="P:monoatomic anion transport"/>
    <property type="evidence" value="ECO:0007669"/>
    <property type="project" value="TreeGrafter"/>
</dbReference>
<organism evidence="9 10">
    <name type="scientific">Pyrocoelia pectoralis</name>
    <dbReference type="NCBI Taxonomy" id="417401"/>
    <lineage>
        <taxon>Eukaryota</taxon>
        <taxon>Metazoa</taxon>
        <taxon>Ecdysozoa</taxon>
        <taxon>Arthropoda</taxon>
        <taxon>Hexapoda</taxon>
        <taxon>Insecta</taxon>
        <taxon>Pterygota</taxon>
        <taxon>Neoptera</taxon>
        <taxon>Endopterygota</taxon>
        <taxon>Coleoptera</taxon>
        <taxon>Polyphaga</taxon>
        <taxon>Elateriformia</taxon>
        <taxon>Elateroidea</taxon>
        <taxon>Lampyridae</taxon>
        <taxon>Lampyrinae</taxon>
        <taxon>Pyrocoelia</taxon>
    </lineage>
</organism>
<evidence type="ECO:0000256" key="5">
    <source>
        <dbReference type="ARBA" id="ARBA00022989"/>
    </source>
</evidence>
<dbReference type="InterPro" id="IPR050382">
    <property type="entry name" value="MFS_Na/Anion_cotransporter"/>
</dbReference>
<name>A0AAN7UTC2_9COLE</name>